<dbReference type="SUPFAM" id="SSF56784">
    <property type="entry name" value="HAD-like"/>
    <property type="match status" value="1"/>
</dbReference>
<protein>
    <recommendedName>
        <fullName evidence="4">phosphoglycolate phosphatase</fullName>
        <ecNumber evidence="4">3.1.3.18</ecNumber>
    </recommendedName>
</protein>
<comment type="caution">
    <text evidence="7">The sequence shown here is derived from an EMBL/GenBank/DDBJ whole genome shotgun (WGS) entry which is preliminary data.</text>
</comment>
<evidence type="ECO:0000256" key="6">
    <source>
        <dbReference type="ARBA" id="ARBA00023277"/>
    </source>
</evidence>
<comment type="similarity">
    <text evidence="3">Belongs to the HAD-like hydrolase superfamily. CbbY/CbbZ/Gph/YieH family.</text>
</comment>
<dbReference type="GO" id="GO:0016787">
    <property type="term" value="F:hydrolase activity"/>
    <property type="evidence" value="ECO:0007669"/>
    <property type="project" value="UniProtKB-KW"/>
</dbReference>
<keyword evidence="5" id="KW-0479">Metal-binding</keyword>
<comment type="pathway">
    <text evidence="2">Organic acid metabolism; glycolate biosynthesis; glycolate from 2-phosphoglycolate: step 1/1.</text>
</comment>
<proteinExistence type="inferred from homology"/>
<dbReference type="InterPro" id="IPR023198">
    <property type="entry name" value="PGP-like_dom2"/>
</dbReference>
<dbReference type="InterPro" id="IPR023214">
    <property type="entry name" value="HAD_sf"/>
</dbReference>
<dbReference type="Pfam" id="PF00702">
    <property type="entry name" value="Hydrolase"/>
    <property type="match status" value="1"/>
</dbReference>
<accession>A0ABU3VVQ0</accession>
<keyword evidence="8" id="KW-1185">Reference proteome</keyword>
<evidence type="ECO:0000256" key="2">
    <source>
        <dbReference type="ARBA" id="ARBA00004818"/>
    </source>
</evidence>
<name>A0ABU3VVQ0_9GAMM</name>
<dbReference type="RefSeq" id="WP_316972675.1">
    <property type="nucleotide sequence ID" value="NZ_JAWIIJ010000002.1"/>
</dbReference>
<comment type="catalytic activity">
    <reaction evidence="1">
        <text>2-phosphoglycolate + H2O = glycolate + phosphate</text>
        <dbReference type="Rhea" id="RHEA:14369"/>
        <dbReference type="ChEBI" id="CHEBI:15377"/>
        <dbReference type="ChEBI" id="CHEBI:29805"/>
        <dbReference type="ChEBI" id="CHEBI:43474"/>
        <dbReference type="ChEBI" id="CHEBI:58033"/>
        <dbReference type="EC" id="3.1.3.18"/>
    </reaction>
</comment>
<evidence type="ECO:0000256" key="1">
    <source>
        <dbReference type="ARBA" id="ARBA00000830"/>
    </source>
</evidence>
<dbReference type="PANTHER" id="PTHR43434">
    <property type="entry name" value="PHOSPHOGLYCOLATE PHOSPHATASE"/>
    <property type="match status" value="1"/>
</dbReference>
<dbReference type="InterPro" id="IPR036412">
    <property type="entry name" value="HAD-like_sf"/>
</dbReference>
<sequence>MHLVLFDIDGTLVESYDFDTECFQAAIQDVLGVTIGPDWGHYHHVTDSGILAEVIDGLGFQPDSERITAEVKERFLSRVADYISCHAVSPIPGAQAFLSQLMERKNVAVAFATGGWSESAKMKLDAAGLTFSSVPLASSSDHYSRTEIMRLAERRAGKSPYDSMTYFGDGPWDQKASEALGYNFVSVGDRIASPKSVRDFTDVDMALGYIGL</sequence>
<dbReference type="InterPro" id="IPR050155">
    <property type="entry name" value="HAD-like_hydrolase_sf"/>
</dbReference>
<evidence type="ECO:0000256" key="4">
    <source>
        <dbReference type="ARBA" id="ARBA00013078"/>
    </source>
</evidence>
<dbReference type="EC" id="3.1.3.18" evidence="4"/>
<dbReference type="Gene3D" id="1.10.150.240">
    <property type="entry name" value="Putative phosphatase, domain 2"/>
    <property type="match status" value="1"/>
</dbReference>
<evidence type="ECO:0000256" key="5">
    <source>
        <dbReference type="ARBA" id="ARBA00022723"/>
    </source>
</evidence>
<evidence type="ECO:0000313" key="7">
    <source>
        <dbReference type="EMBL" id="MDV2077796.1"/>
    </source>
</evidence>
<dbReference type="Gene3D" id="3.40.50.1000">
    <property type="entry name" value="HAD superfamily/HAD-like"/>
    <property type="match status" value="1"/>
</dbReference>
<keyword evidence="7" id="KW-0378">Hydrolase</keyword>
<dbReference type="EMBL" id="JAWIIJ010000002">
    <property type="protein sequence ID" value="MDV2077796.1"/>
    <property type="molecule type" value="Genomic_DNA"/>
</dbReference>
<dbReference type="Proteomes" id="UP001269819">
    <property type="component" value="Unassembled WGS sequence"/>
</dbReference>
<keyword evidence="6" id="KW-0119">Carbohydrate metabolism</keyword>
<dbReference type="PANTHER" id="PTHR43434:SF1">
    <property type="entry name" value="PHOSPHOGLYCOLATE PHOSPHATASE"/>
    <property type="match status" value="1"/>
</dbReference>
<reference evidence="7 8" key="1">
    <citation type="submission" date="2023-10" db="EMBL/GenBank/DDBJ databases">
        <title>Characteristics and mechanism of a salt-tolerant marine origin heterotrophic nitrifying- aerobic denitrifying bacteria Marinobacter xestospongiae HN1.</title>
        <authorList>
            <person name="Qi R."/>
        </authorList>
    </citation>
    <scope>NUCLEOTIDE SEQUENCE [LARGE SCALE GENOMIC DNA]</scope>
    <source>
        <strain evidence="7 8">HN1</strain>
    </source>
</reference>
<organism evidence="7 8">
    <name type="scientific">Marinobacter xestospongiae</name>
    <dbReference type="NCBI Taxonomy" id="994319"/>
    <lineage>
        <taxon>Bacteria</taxon>
        <taxon>Pseudomonadati</taxon>
        <taxon>Pseudomonadota</taxon>
        <taxon>Gammaproteobacteria</taxon>
        <taxon>Pseudomonadales</taxon>
        <taxon>Marinobacteraceae</taxon>
        <taxon>Marinobacter</taxon>
    </lineage>
</organism>
<evidence type="ECO:0000313" key="8">
    <source>
        <dbReference type="Proteomes" id="UP001269819"/>
    </source>
</evidence>
<evidence type="ECO:0000256" key="3">
    <source>
        <dbReference type="ARBA" id="ARBA00006171"/>
    </source>
</evidence>
<gene>
    <name evidence="7" type="ORF">RYS15_03845</name>
</gene>